<protein>
    <recommendedName>
        <fullName evidence="4">DUF2512 family protein</fullName>
    </recommendedName>
</protein>
<keyword evidence="1" id="KW-1133">Transmembrane helix</keyword>
<name>A0A2T6C2I5_9BACL</name>
<proteinExistence type="predicted"/>
<reference evidence="2 3" key="1">
    <citation type="submission" date="2018-04" db="EMBL/GenBank/DDBJ databases">
        <title>Genomic Encyclopedia of Archaeal and Bacterial Type Strains, Phase II (KMG-II): from individual species to whole genera.</title>
        <authorList>
            <person name="Goeker M."/>
        </authorList>
    </citation>
    <scope>NUCLEOTIDE SEQUENCE [LARGE SCALE GENOMIC DNA]</scope>
    <source>
        <strain evidence="2 3">DSM 45787</strain>
    </source>
</reference>
<keyword evidence="1" id="KW-0812">Transmembrane</keyword>
<feature type="transmembrane region" description="Helical" evidence="1">
    <location>
        <begin position="61"/>
        <end position="81"/>
    </location>
</feature>
<dbReference type="EMBL" id="QBKR01000005">
    <property type="protein sequence ID" value="PTX62529.1"/>
    <property type="molecule type" value="Genomic_DNA"/>
</dbReference>
<evidence type="ECO:0000313" key="2">
    <source>
        <dbReference type="EMBL" id="PTX62529.1"/>
    </source>
</evidence>
<feature type="transmembrane region" description="Helical" evidence="1">
    <location>
        <begin position="33"/>
        <end position="49"/>
    </location>
</feature>
<evidence type="ECO:0008006" key="4">
    <source>
        <dbReference type="Google" id="ProtNLM"/>
    </source>
</evidence>
<organism evidence="2 3">
    <name type="scientific">Melghirimyces profundicolus</name>
    <dbReference type="NCBI Taxonomy" id="1242148"/>
    <lineage>
        <taxon>Bacteria</taxon>
        <taxon>Bacillati</taxon>
        <taxon>Bacillota</taxon>
        <taxon>Bacilli</taxon>
        <taxon>Bacillales</taxon>
        <taxon>Thermoactinomycetaceae</taxon>
        <taxon>Melghirimyces</taxon>
    </lineage>
</organism>
<feature type="transmembrane region" description="Helical" evidence="1">
    <location>
        <begin position="87"/>
        <end position="104"/>
    </location>
</feature>
<dbReference type="OrthoDB" id="9886218at2"/>
<dbReference type="RefSeq" id="WP_108022329.1">
    <property type="nucleotide sequence ID" value="NZ_QBKR01000005.1"/>
</dbReference>
<evidence type="ECO:0000313" key="3">
    <source>
        <dbReference type="Proteomes" id="UP000244240"/>
    </source>
</evidence>
<dbReference type="Proteomes" id="UP000244240">
    <property type="component" value="Unassembled WGS sequence"/>
</dbReference>
<keyword evidence="1" id="KW-0472">Membrane</keyword>
<keyword evidence="3" id="KW-1185">Reference proteome</keyword>
<accession>A0A2T6C2I5</accession>
<comment type="caution">
    <text evidence="2">The sequence shown here is derived from an EMBL/GenBank/DDBJ whole genome shotgun (WGS) entry which is preliminary data.</text>
</comment>
<evidence type="ECO:0000256" key="1">
    <source>
        <dbReference type="SAM" id="Phobius"/>
    </source>
</evidence>
<dbReference type="AlphaFoldDB" id="A0A2T6C2I5"/>
<gene>
    <name evidence="2" type="ORF">C8P63_105124</name>
</gene>
<sequence length="118" mass="12987">MILYTALKWATALCVILSADLFADSMTWESPSRLLAVSFILTVAGVWLDRRLLPDHSSTTAALVDLFAFSLLLYTLQYLFPPAFVDSGTALTVGLILAVTEAALHRIYPFFASRSPFV</sequence>